<proteinExistence type="predicted"/>
<keyword evidence="2" id="KW-1185">Reference proteome</keyword>
<dbReference type="KEGG" id="srho:HH216_24950"/>
<dbReference type="AlphaFoldDB" id="A0A7L5E0H6"/>
<geneLocation type="plasmid" evidence="1 2">
    <name>unnamed1</name>
</geneLocation>
<reference evidence="1 2" key="1">
    <citation type="submission" date="2020-04" db="EMBL/GenBank/DDBJ databases">
        <title>Genome sequencing of novel species.</title>
        <authorList>
            <person name="Heo J."/>
            <person name="Kim S.-J."/>
            <person name="Kim J.-S."/>
            <person name="Hong S.-B."/>
            <person name="Kwon S.-W."/>
        </authorList>
    </citation>
    <scope>NUCLEOTIDE SEQUENCE [LARGE SCALE GENOMIC DNA]</scope>
    <source>
        <strain evidence="1 2">CJU-R4</strain>
        <plasmid evidence="1 2">unnamed1</plasmid>
    </source>
</reference>
<accession>A0A7L5E0H6</accession>
<organism evidence="1 2">
    <name type="scientific">Spirosoma rhododendri</name>
    <dbReference type="NCBI Taxonomy" id="2728024"/>
    <lineage>
        <taxon>Bacteria</taxon>
        <taxon>Pseudomonadati</taxon>
        <taxon>Bacteroidota</taxon>
        <taxon>Cytophagia</taxon>
        <taxon>Cytophagales</taxon>
        <taxon>Cytophagaceae</taxon>
        <taxon>Spirosoma</taxon>
    </lineage>
</organism>
<dbReference type="Proteomes" id="UP000501128">
    <property type="component" value="Plasmid unnamed1"/>
</dbReference>
<dbReference type="Pfam" id="PF11276">
    <property type="entry name" value="DUF3078"/>
    <property type="match status" value="1"/>
</dbReference>
<evidence type="ECO:0000313" key="2">
    <source>
        <dbReference type="Proteomes" id="UP000501128"/>
    </source>
</evidence>
<protein>
    <submittedName>
        <fullName evidence="1">DUF3078 domain-containing protein</fullName>
    </submittedName>
</protein>
<dbReference type="EMBL" id="CP051678">
    <property type="protein sequence ID" value="QJD81687.1"/>
    <property type="molecule type" value="Genomic_DNA"/>
</dbReference>
<evidence type="ECO:0000313" key="1">
    <source>
        <dbReference type="EMBL" id="QJD81687.1"/>
    </source>
</evidence>
<gene>
    <name evidence="1" type="ORF">HH216_24950</name>
</gene>
<sequence>MMRVCKALMTVWLSGTGPVYSQTDTLPALRTLLNQENTVDSVVVRPDSTYWRHKLEAGLNLNQGSFSGNWKGGGVNSIALGLLLNARLSYRRNRFNWNVSTQMQYGIVKNAQQRLRKNTDRLYVDAKAGYRISTRWQWFGSVNLLTQFAPGYDYVTLPSGQEQANPISNLFAPAYLTESLGISYEPNDVFDLRLGVFTIRQTFVIDPAVRRYVPQNYGVPLDQTVRNEVAFQALFNYDQDIAQNINLKFRYLFFVDYRNLKATDHRLDFTLTGKINSLLNATLNGVVLYDQDQDYQIQYSQALSVGLLLTL</sequence>
<name>A0A7L5E0H6_9BACT</name>
<keyword evidence="1" id="KW-0614">Plasmid</keyword>
<dbReference type="InterPro" id="IPR021428">
    <property type="entry name" value="DUF3078"/>
</dbReference>